<organism evidence="1 2">
    <name type="scientific">Parnassius mnemosyne</name>
    <name type="common">clouded apollo</name>
    <dbReference type="NCBI Taxonomy" id="213953"/>
    <lineage>
        <taxon>Eukaryota</taxon>
        <taxon>Metazoa</taxon>
        <taxon>Ecdysozoa</taxon>
        <taxon>Arthropoda</taxon>
        <taxon>Hexapoda</taxon>
        <taxon>Insecta</taxon>
        <taxon>Pterygota</taxon>
        <taxon>Neoptera</taxon>
        <taxon>Endopterygota</taxon>
        <taxon>Lepidoptera</taxon>
        <taxon>Glossata</taxon>
        <taxon>Ditrysia</taxon>
        <taxon>Papilionoidea</taxon>
        <taxon>Papilionidae</taxon>
        <taxon>Parnassiinae</taxon>
        <taxon>Parnassini</taxon>
        <taxon>Parnassius</taxon>
        <taxon>Driopa</taxon>
    </lineage>
</organism>
<dbReference type="InterPro" id="IPR005312">
    <property type="entry name" value="DUF1759"/>
</dbReference>
<proteinExistence type="predicted"/>
<dbReference type="EMBL" id="CAVLGL010000084">
    <property type="protein sequence ID" value="CAK1589647.1"/>
    <property type="molecule type" value="Genomic_DNA"/>
</dbReference>
<evidence type="ECO:0000313" key="1">
    <source>
        <dbReference type="EMBL" id="CAK1589647.1"/>
    </source>
</evidence>
<comment type="caution">
    <text evidence="1">The sequence shown here is derived from an EMBL/GenBank/DDBJ whole genome shotgun (WGS) entry which is preliminary data.</text>
</comment>
<protein>
    <submittedName>
        <fullName evidence="1">Uncharacterized protein</fullName>
    </submittedName>
</protein>
<dbReference type="Proteomes" id="UP001314205">
    <property type="component" value="Unassembled WGS sequence"/>
</dbReference>
<dbReference type="AlphaFoldDB" id="A0AAV1L5I6"/>
<gene>
    <name evidence="1" type="ORF">PARMNEM_LOCUS10112</name>
</gene>
<keyword evidence="2" id="KW-1185">Reference proteome</keyword>
<evidence type="ECO:0000313" key="2">
    <source>
        <dbReference type="Proteomes" id="UP001314205"/>
    </source>
</evidence>
<dbReference type="PANTHER" id="PTHR47331">
    <property type="entry name" value="PHD-TYPE DOMAIN-CONTAINING PROTEIN"/>
    <property type="match status" value="1"/>
</dbReference>
<dbReference type="Pfam" id="PF03564">
    <property type="entry name" value="DUF1759"/>
    <property type="match status" value="1"/>
</dbReference>
<accession>A0AAV1L5I6</accession>
<reference evidence="1 2" key="1">
    <citation type="submission" date="2023-11" db="EMBL/GenBank/DDBJ databases">
        <authorList>
            <person name="Hedman E."/>
            <person name="Englund M."/>
            <person name="Stromberg M."/>
            <person name="Nyberg Akerstrom W."/>
            <person name="Nylinder S."/>
            <person name="Jareborg N."/>
            <person name="Kallberg Y."/>
            <person name="Kronander E."/>
        </authorList>
    </citation>
    <scope>NUCLEOTIDE SEQUENCE [LARGE SCALE GENOMIC DNA]</scope>
</reference>
<sequence>MKKPGFSERSLTHESANGVKLLLDTTNSCLKALSNIEVKVSDWDVIINHLDLAKLNQESRRLWEVQICQLESEKLPPWNHVAIFLESRFRALEMIDTGKNVIRSPIVATSNKVINKNRIMQQSQKKKSCESIDEAKEIYDQMVKLKSVGGFILQKWNTNSQVLLEYIEEESKGSEALVFKTNNDMIKMLGIRWNRTTDCCEYVLKLSNLPESMTKRHVLSKIARLYDPLG</sequence>
<name>A0AAV1L5I6_9NEOP</name>